<accession>A0A411WKB4</accession>
<dbReference type="AlphaFoldDB" id="A0A411WKB4"/>
<dbReference type="RefSeq" id="WP_130591553.1">
    <property type="nucleotide sequence ID" value="NZ_CP034752.1"/>
</dbReference>
<gene>
    <name evidence="1" type="ORF">EKN56_09475</name>
</gene>
<dbReference type="Proteomes" id="UP000293154">
    <property type="component" value="Chromosome"/>
</dbReference>
<keyword evidence="2" id="KW-1185">Reference proteome</keyword>
<sequence length="152" mass="17802">MPVYQESIKVLESLFARDSFFAFATSKDNVPSVRIVDAFYDDYCFYIVVSGRTQKIREIALNENVALCHEMYRFTGKAYNIGHPLQPENQEIRSKLIKVFEPWYFAHNNEDSNEMYYIKVELVTGFFHKDGTGYRVDFINKSAESMPFEFGE</sequence>
<evidence type="ECO:0000313" key="1">
    <source>
        <dbReference type="EMBL" id="QBH96616.1"/>
    </source>
</evidence>
<reference evidence="1 2" key="1">
    <citation type="submission" date="2019-03" db="EMBL/GenBank/DDBJ databases">
        <title>Pragia sp. nov. isolated from the gut tract of Carduelis flavirostris.</title>
        <authorList>
            <person name="Ge Y."/>
        </authorList>
    </citation>
    <scope>NUCLEOTIDE SEQUENCE [LARGE SCALE GENOMIC DNA]</scope>
    <source>
        <strain evidence="1 2">CF-458</strain>
    </source>
</reference>
<dbReference type="SUPFAM" id="SSF50475">
    <property type="entry name" value="FMN-binding split barrel"/>
    <property type="match status" value="1"/>
</dbReference>
<dbReference type="EMBL" id="CP034752">
    <property type="protein sequence ID" value="QBH96616.1"/>
    <property type="molecule type" value="Genomic_DNA"/>
</dbReference>
<evidence type="ECO:0000313" key="2">
    <source>
        <dbReference type="Proteomes" id="UP000293154"/>
    </source>
</evidence>
<dbReference type="OrthoDB" id="9776455at2"/>
<protein>
    <submittedName>
        <fullName evidence="1">Pyridoxamine 5'-phosphate oxidase family protein</fullName>
    </submittedName>
</protein>
<proteinExistence type="predicted"/>
<dbReference type="Gene3D" id="2.30.110.10">
    <property type="entry name" value="Electron Transport, Fmn-binding Protein, Chain A"/>
    <property type="match status" value="1"/>
</dbReference>
<name>A0A411WKB4_9GAMM</name>
<dbReference type="KEGG" id="prag:EKN56_09475"/>
<dbReference type="InterPro" id="IPR012349">
    <property type="entry name" value="Split_barrel_FMN-bd"/>
</dbReference>
<organism evidence="1 2">
    <name type="scientific">Limnobaculum zhutongyuii</name>
    <dbReference type="NCBI Taxonomy" id="2498113"/>
    <lineage>
        <taxon>Bacteria</taxon>
        <taxon>Pseudomonadati</taxon>
        <taxon>Pseudomonadota</taxon>
        <taxon>Gammaproteobacteria</taxon>
        <taxon>Enterobacterales</taxon>
        <taxon>Budviciaceae</taxon>
        <taxon>Limnobaculum</taxon>
    </lineage>
</organism>